<proteinExistence type="evidence at transcript level"/>
<keyword evidence="1" id="KW-0472">Membrane</keyword>
<sequence length="73" mass="8813">MRCCDPCFSVNVSRNVLAVLVAILLNIYNIYLLLYIRILYNLFDYCINKFCSTKKRIYIYIYFSSFPPYKFLK</sequence>
<evidence type="ECO:0000313" key="2">
    <source>
        <dbReference type="EMBL" id="BAN21350.1"/>
    </source>
</evidence>
<dbReference type="AlphaFoldDB" id="R4WKK3"/>
<reference evidence="2" key="1">
    <citation type="journal article" date="2013" name="PLoS ONE">
        <title>Gene expression in gut symbiotic organ of stinkbug affected by extracellular bacterial symbiont.</title>
        <authorList>
            <person name="Futahashi R."/>
            <person name="Tanaka K."/>
            <person name="Tanahashi M."/>
            <person name="Nikoh N."/>
            <person name="Kikuchi Y."/>
            <person name="Lee B.L."/>
            <person name="Fukatsu T."/>
        </authorList>
    </citation>
    <scope>NUCLEOTIDE SEQUENCE</scope>
    <source>
        <tissue evidence="2">Midgut</tissue>
    </source>
</reference>
<name>R4WKK3_RIPPE</name>
<dbReference type="EMBL" id="AK418135">
    <property type="protein sequence ID" value="BAN21350.1"/>
    <property type="molecule type" value="mRNA"/>
</dbReference>
<evidence type="ECO:0000256" key="1">
    <source>
        <dbReference type="SAM" id="Phobius"/>
    </source>
</evidence>
<keyword evidence="1" id="KW-1133">Transmembrane helix</keyword>
<organism evidence="2">
    <name type="scientific">Riptortus pedestris</name>
    <name type="common">Bean bug</name>
    <dbReference type="NCBI Taxonomy" id="329032"/>
    <lineage>
        <taxon>Eukaryota</taxon>
        <taxon>Metazoa</taxon>
        <taxon>Ecdysozoa</taxon>
        <taxon>Arthropoda</taxon>
        <taxon>Hexapoda</taxon>
        <taxon>Insecta</taxon>
        <taxon>Pterygota</taxon>
        <taxon>Neoptera</taxon>
        <taxon>Paraneoptera</taxon>
        <taxon>Hemiptera</taxon>
        <taxon>Heteroptera</taxon>
        <taxon>Panheteroptera</taxon>
        <taxon>Pentatomomorpha</taxon>
        <taxon>Coreoidea</taxon>
        <taxon>Alydidae</taxon>
        <taxon>Riptortus</taxon>
    </lineage>
</organism>
<feature type="transmembrane region" description="Helical" evidence="1">
    <location>
        <begin position="16"/>
        <end position="36"/>
    </location>
</feature>
<protein>
    <submittedName>
        <fullName evidence="2">Unkown protein</fullName>
    </submittedName>
</protein>
<keyword evidence="1" id="KW-0812">Transmembrane</keyword>
<accession>R4WKK3</accession>